<reference evidence="6 7" key="1">
    <citation type="submission" date="2018-02" db="EMBL/GenBank/DDBJ databases">
        <title>Genomic Encyclopedia of Archaeal and Bacterial Type Strains, Phase II (KMG-II): from individual species to whole genera.</title>
        <authorList>
            <person name="Goeker M."/>
        </authorList>
    </citation>
    <scope>NUCLEOTIDE SEQUENCE [LARGE SCALE GENOMIC DNA]</scope>
    <source>
        <strain evidence="6 7">DSM 29526</strain>
    </source>
</reference>
<evidence type="ECO:0000259" key="4">
    <source>
        <dbReference type="Pfam" id="PF01055"/>
    </source>
</evidence>
<keyword evidence="2 6" id="KW-0378">Hydrolase</keyword>
<keyword evidence="7" id="KW-1185">Reference proteome</keyword>
<dbReference type="InterPro" id="IPR017853">
    <property type="entry name" value="GH"/>
</dbReference>
<dbReference type="GO" id="GO:0005975">
    <property type="term" value="P:carbohydrate metabolic process"/>
    <property type="evidence" value="ECO:0007669"/>
    <property type="project" value="InterPro"/>
</dbReference>
<name>A0A2S6I3Z1_9BACT</name>
<evidence type="ECO:0000256" key="2">
    <source>
        <dbReference type="RuleBase" id="RU361185"/>
    </source>
</evidence>
<comment type="similarity">
    <text evidence="1 2">Belongs to the glycosyl hydrolase 31 family.</text>
</comment>
<dbReference type="OrthoDB" id="176168at2"/>
<dbReference type="CDD" id="cd14752">
    <property type="entry name" value="GH31_N"/>
    <property type="match status" value="1"/>
</dbReference>
<protein>
    <submittedName>
        <fullName evidence="6">Alpha-D-xyloside xylohydrolase</fullName>
    </submittedName>
</protein>
<dbReference type="AlphaFoldDB" id="A0A2S6I3Z1"/>
<dbReference type="SUPFAM" id="SSF74650">
    <property type="entry name" value="Galactose mutarotase-like"/>
    <property type="match status" value="1"/>
</dbReference>
<dbReference type="InterPro" id="IPR011013">
    <property type="entry name" value="Gal_mutarotase_sf_dom"/>
</dbReference>
<dbReference type="PANTHER" id="PTHR43863:SF2">
    <property type="entry name" value="MALTASE-GLUCOAMYLASE"/>
    <property type="match status" value="1"/>
</dbReference>
<dbReference type="GO" id="GO:0004553">
    <property type="term" value="F:hydrolase activity, hydrolyzing O-glycosyl compounds"/>
    <property type="evidence" value="ECO:0007669"/>
    <property type="project" value="InterPro"/>
</dbReference>
<dbReference type="Gene3D" id="2.60.40.1180">
    <property type="entry name" value="Golgi alpha-mannosidase II"/>
    <property type="match status" value="1"/>
</dbReference>
<dbReference type="InterPro" id="IPR048395">
    <property type="entry name" value="Glyco_hydro_31_C"/>
</dbReference>
<sequence length="704" mass="79291">MNLFFYTPLCLFLGLLSGCATNQPEGEGDPVSLTVDANGYPRLAVANPAGDSVILQSPAPSVGSIGFERDGRATWVSGSPTSQEQTDGVATYTWATDNGNVTMEINSGNGEDLTLRLTTDSELEGHNHWHVNFAADSEEYFTGIFERVVDGDQGESWKDGVSTGLNLRGERVEMHLKPTVSAYAPFYISSSSYGFFAQGTWPGVFDFAKEYPNTVQVSFEGPELEYKLYLGKGVKEIVQQHALETGPSVVPPDWALGPWRWRDEHFNETAYFDGTPKNAPYNTDIVEDVLMMEAFDIPFTAVWIDRPWGPGVRGFDDYEFDTERLPQPEKMIDWLNDHGAELMLWIGPFVMGDMADYAEDNNFDLQSNRWKDSRQVLMDFTNPEAVEWWAENGPGKLARMGVKGFKLDRADGEKLQDSLHLTTHAGTTYRENFNDYPRQYVEATYHAVQPVLGDDFVLFPRAQYTGSARWGSMWAGDTNGKPEGLRSAVIALQRCAVMGYPVWGSDIGGYWGDYTQETTKRWLGLGCFSPIMETGPTNNEGLWNNPEDPVYDEDLIATWRLYSKLRMDLVDYVSEQAELARETGTPIARPLFLDYPDQEEAWEDWQTYLFGPDFLVSVVWESGVNEHRLYLPAGERWIDAWNPDSILEGGQYVTVDAPPYKTPVFIWEGSGRELRDLNALYQESLEIAAKRPDLAALEAAEEWE</sequence>
<feature type="domain" description="Glycoside hydrolase family 31 TIM barrel" evidence="4">
    <location>
        <begin position="250"/>
        <end position="573"/>
    </location>
</feature>
<gene>
    <name evidence="6" type="ORF">CLV84_2809</name>
</gene>
<feature type="chain" id="PRO_5015534342" evidence="3">
    <location>
        <begin position="23"/>
        <end position="704"/>
    </location>
</feature>
<dbReference type="Gene3D" id="3.20.20.80">
    <property type="entry name" value="Glycosidases"/>
    <property type="match status" value="1"/>
</dbReference>
<evidence type="ECO:0000256" key="3">
    <source>
        <dbReference type="SAM" id="SignalP"/>
    </source>
</evidence>
<dbReference type="InterPro" id="IPR000322">
    <property type="entry name" value="Glyco_hydro_31_TIM"/>
</dbReference>
<keyword evidence="2" id="KW-0326">Glycosidase</keyword>
<dbReference type="Gene3D" id="2.60.40.1760">
    <property type="entry name" value="glycosyl hydrolase (family 31)"/>
    <property type="match status" value="1"/>
</dbReference>
<evidence type="ECO:0000256" key="1">
    <source>
        <dbReference type="ARBA" id="ARBA00007806"/>
    </source>
</evidence>
<proteinExistence type="inferred from homology"/>
<dbReference type="SUPFAM" id="SSF51445">
    <property type="entry name" value="(Trans)glycosidases"/>
    <property type="match status" value="1"/>
</dbReference>
<dbReference type="RefSeq" id="WP_104420378.1">
    <property type="nucleotide sequence ID" value="NZ_PTJC01000006.1"/>
</dbReference>
<keyword evidence="3" id="KW-0732">Signal</keyword>
<dbReference type="PANTHER" id="PTHR43863">
    <property type="entry name" value="HYDROLASE, PUTATIVE (AFU_ORTHOLOGUE AFUA_1G03140)-RELATED"/>
    <property type="match status" value="1"/>
</dbReference>
<dbReference type="Pfam" id="PF21365">
    <property type="entry name" value="Glyco_hydro_31_3rd"/>
    <property type="match status" value="1"/>
</dbReference>
<feature type="domain" description="Glycosyl hydrolase family 31 C-terminal" evidence="5">
    <location>
        <begin position="584"/>
        <end position="670"/>
    </location>
</feature>
<dbReference type="GO" id="GO:0030246">
    <property type="term" value="F:carbohydrate binding"/>
    <property type="evidence" value="ECO:0007669"/>
    <property type="project" value="InterPro"/>
</dbReference>
<dbReference type="InterPro" id="IPR013780">
    <property type="entry name" value="Glyco_hydro_b"/>
</dbReference>
<organism evidence="6 7">
    <name type="scientific">Neolewinella xylanilytica</name>
    <dbReference type="NCBI Taxonomy" id="1514080"/>
    <lineage>
        <taxon>Bacteria</taxon>
        <taxon>Pseudomonadati</taxon>
        <taxon>Bacteroidota</taxon>
        <taxon>Saprospiria</taxon>
        <taxon>Saprospirales</taxon>
        <taxon>Lewinellaceae</taxon>
        <taxon>Neolewinella</taxon>
    </lineage>
</organism>
<feature type="signal peptide" evidence="3">
    <location>
        <begin position="1"/>
        <end position="22"/>
    </location>
</feature>
<comment type="caution">
    <text evidence="6">The sequence shown here is derived from an EMBL/GenBank/DDBJ whole genome shotgun (WGS) entry which is preliminary data.</text>
</comment>
<dbReference type="Proteomes" id="UP000237662">
    <property type="component" value="Unassembled WGS sequence"/>
</dbReference>
<evidence type="ECO:0000259" key="5">
    <source>
        <dbReference type="Pfam" id="PF21365"/>
    </source>
</evidence>
<evidence type="ECO:0000313" key="6">
    <source>
        <dbReference type="EMBL" id="PPK85897.1"/>
    </source>
</evidence>
<evidence type="ECO:0000313" key="7">
    <source>
        <dbReference type="Proteomes" id="UP000237662"/>
    </source>
</evidence>
<dbReference type="EMBL" id="PTJC01000006">
    <property type="protein sequence ID" value="PPK85897.1"/>
    <property type="molecule type" value="Genomic_DNA"/>
</dbReference>
<dbReference type="Pfam" id="PF01055">
    <property type="entry name" value="Glyco_hydro_31_2nd"/>
    <property type="match status" value="1"/>
</dbReference>
<dbReference type="SUPFAM" id="SSF51011">
    <property type="entry name" value="Glycosyl hydrolase domain"/>
    <property type="match status" value="1"/>
</dbReference>
<accession>A0A2S6I3Z1</accession>
<dbReference type="InterPro" id="IPR051816">
    <property type="entry name" value="Glycosyl_Hydrolase_31"/>
</dbReference>